<evidence type="ECO:0000313" key="3">
    <source>
        <dbReference type="Proteomes" id="UP001165962"/>
    </source>
</evidence>
<evidence type="ECO:0000313" key="2">
    <source>
        <dbReference type="EMBL" id="NHN29091.1"/>
    </source>
</evidence>
<name>A0ABX0IZV3_9BACL</name>
<keyword evidence="1" id="KW-0732">Signal</keyword>
<sequence>MKLAVKLMLMVSAVIIMLTLALNGGEQQVAVNANPFKINHQQYERVQKPALAVTHKANLVGADSRK</sequence>
<reference evidence="2" key="1">
    <citation type="submission" date="2020-03" db="EMBL/GenBank/DDBJ databases">
        <title>Draft sequencing of Paenibacilllus sp. S3N08.</title>
        <authorList>
            <person name="Kim D.-U."/>
        </authorList>
    </citation>
    <scope>NUCLEOTIDE SEQUENCE</scope>
    <source>
        <strain evidence="2">S3N08</strain>
    </source>
</reference>
<dbReference type="RefSeq" id="WP_166146755.1">
    <property type="nucleotide sequence ID" value="NZ_JAAOIW010000002.1"/>
</dbReference>
<accession>A0ABX0IZV3</accession>
<feature type="chain" id="PRO_5045539002" evidence="1">
    <location>
        <begin position="22"/>
        <end position="66"/>
    </location>
</feature>
<feature type="signal peptide" evidence="1">
    <location>
        <begin position="1"/>
        <end position="21"/>
    </location>
</feature>
<proteinExistence type="predicted"/>
<dbReference type="Proteomes" id="UP001165962">
    <property type="component" value="Unassembled WGS sequence"/>
</dbReference>
<comment type="caution">
    <text evidence="2">The sequence shown here is derived from an EMBL/GenBank/DDBJ whole genome shotgun (WGS) entry which is preliminary data.</text>
</comment>
<dbReference type="EMBL" id="JAAOIW010000002">
    <property type="protein sequence ID" value="NHN29091.1"/>
    <property type="molecule type" value="Genomic_DNA"/>
</dbReference>
<gene>
    <name evidence="2" type="ORF">G9U52_04525</name>
</gene>
<keyword evidence="3" id="KW-1185">Reference proteome</keyword>
<evidence type="ECO:0000256" key="1">
    <source>
        <dbReference type="SAM" id="SignalP"/>
    </source>
</evidence>
<organism evidence="2 3">
    <name type="scientific">Paenibacillus agricola</name>
    <dbReference type="NCBI Taxonomy" id="2716264"/>
    <lineage>
        <taxon>Bacteria</taxon>
        <taxon>Bacillati</taxon>
        <taxon>Bacillota</taxon>
        <taxon>Bacilli</taxon>
        <taxon>Bacillales</taxon>
        <taxon>Paenibacillaceae</taxon>
        <taxon>Paenibacillus</taxon>
    </lineage>
</organism>
<protein>
    <submittedName>
        <fullName evidence="2">Uncharacterized protein</fullName>
    </submittedName>
</protein>